<accession>A0ABD1DVJ1</accession>
<name>A0ABD1DVJ1_CULPP</name>
<dbReference type="SMART" id="SM00708">
    <property type="entry name" value="PhBP"/>
    <property type="match status" value="1"/>
</dbReference>
<protein>
    <recommendedName>
        <fullName evidence="6">Odorant binding protein</fullName>
    </recommendedName>
</protein>
<gene>
    <name evidence="4" type="ORF">pipiens_005608</name>
</gene>
<dbReference type="InterPro" id="IPR036728">
    <property type="entry name" value="PBP_GOBP_sf"/>
</dbReference>
<comment type="caution">
    <text evidence="4">The sequence shown here is derived from an EMBL/GenBank/DDBJ whole genome shotgun (WGS) entry which is preliminary data.</text>
</comment>
<keyword evidence="3" id="KW-0964">Secreted</keyword>
<comment type="subcellular location">
    <subcellularLocation>
        <location evidence="1">Secreted</location>
    </subcellularLocation>
</comment>
<dbReference type="AlphaFoldDB" id="A0ABD1DVJ1"/>
<dbReference type="SUPFAM" id="SSF47565">
    <property type="entry name" value="Insect pheromone/odorant-binding proteins"/>
    <property type="match status" value="1"/>
</dbReference>
<evidence type="ECO:0000256" key="1">
    <source>
        <dbReference type="ARBA" id="ARBA00004613"/>
    </source>
</evidence>
<evidence type="ECO:0000256" key="2">
    <source>
        <dbReference type="ARBA" id="ARBA00008098"/>
    </source>
</evidence>
<dbReference type="Pfam" id="PF01395">
    <property type="entry name" value="PBP_GOBP"/>
    <property type="match status" value="1"/>
</dbReference>
<reference evidence="4 5" key="1">
    <citation type="submission" date="2024-05" db="EMBL/GenBank/DDBJ databases">
        <title>Culex pipiens pipiens assembly and annotation.</title>
        <authorList>
            <person name="Alout H."/>
            <person name="Durand T."/>
        </authorList>
    </citation>
    <scope>NUCLEOTIDE SEQUENCE [LARGE SCALE GENOMIC DNA]</scope>
    <source>
        <strain evidence="4">HA-2024</strain>
        <tissue evidence="4">Whole body</tissue>
    </source>
</reference>
<evidence type="ECO:0000313" key="4">
    <source>
        <dbReference type="EMBL" id="KAL1403637.1"/>
    </source>
</evidence>
<evidence type="ECO:0000313" key="5">
    <source>
        <dbReference type="Proteomes" id="UP001562425"/>
    </source>
</evidence>
<dbReference type="Proteomes" id="UP001562425">
    <property type="component" value="Unassembled WGS sequence"/>
</dbReference>
<dbReference type="InterPro" id="IPR006170">
    <property type="entry name" value="PBP/GOBP"/>
</dbReference>
<sequence>MLKLAAGNCKSSEGATDADVENLAEGRLPETQVQKCLYACLQKQFGISDGKQFSKQGFLKRSNVLVGSGEANKRKAQEIADECDGIANDDRCQLGADIAKCIRDGLIKR</sequence>
<evidence type="ECO:0000256" key="3">
    <source>
        <dbReference type="ARBA" id="ARBA00022525"/>
    </source>
</evidence>
<keyword evidence="5" id="KW-1185">Reference proteome</keyword>
<dbReference type="EMBL" id="JBEHCU010001285">
    <property type="protein sequence ID" value="KAL1403637.1"/>
    <property type="molecule type" value="Genomic_DNA"/>
</dbReference>
<dbReference type="CDD" id="cd23992">
    <property type="entry name" value="PBP_GOBP"/>
    <property type="match status" value="1"/>
</dbReference>
<organism evidence="4 5">
    <name type="scientific">Culex pipiens pipiens</name>
    <name type="common">Northern house mosquito</name>
    <dbReference type="NCBI Taxonomy" id="38569"/>
    <lineage>
        <taxon>Eukaryota</taxon>
        <taxon>Metazoa</taxon>
        <taxon>Ecdysozoa</taxon>
        <taxon>Arthropoda</taxon>
        <taxon>Hexapoda</taxon>
        <taxon>Insecta</taxon>
        <taxon>Pterygota</taxon>
        <taxon>Neoptera</taxon>
        <taxon>Endopterygota</taxon>
        <taxon>Diptera</taxon>
        <taxon>Nematocera</taxon>
        <taxon>Culicoidea</taxon>
        <taxon>Culicidae</taxon>
        <taxon>Culicinae</taxon>
        <taxon>Culicini</taxon>
        <taxon>Culex</taxon>
        <taxon>Culex</taxon>
    </lineage>
</organism>
<evidence type="ECO:0008006" key="6">
    <source>
        <dbReference type="Google" id="ProtNLM"/>
    </source>
</evidence>
<dbReference type="GO" id="GO:0005576">
    <property type="term" value="C:extracellular region"/>
    <property type="evidence" value="ECO:0007669"/>
    <property type="project" value="UniProtKB-SubCell"/>
</dbReference>
<dbReference type="Gene3D" id="1.10.238.20">
    <property type="entry name" value="Pheromone/general odorant binding protein domain"/>
    <property type="match status" value="1"/>
</dbReference>
<comment type="similarity">
    <text evidence="2">Belongs to the PBP/GOBP family.</text>
</comment>
<proteinExistence type="inferred from homology"/>